<gene>
    <name evidence="1" type="ORF">SBFV2_gp33</name>
</gene>
<dbReference type="Pfam" id="PF25647">
    <property type="entry name" value="SFV1_VP4"/>
    <property type="match status" value="1"/>
</dbReference>
<sequence length="135" mass="15645">MPSRRTGRSTQDSITIYSEKIPTQQKAYKNATKAMVVQAQNIYAFFSEINSVILPWLNTKGIAGNQRLTWRQLAYEYIRILNTKQNGELLKRMKIALKHSYILRGLDPDMIDEYLELLDTLKPTVQNYIQFSPSS</sequence>
<name>A0A3S8NEZ4_9VIRU</name>
<accession>A0A3S8NEZ4</accession>
<proteinExistence type="predicted"/>
<dbReference type="Gene3D" id="1.20.58.800">
    <property type="match status" value="1"/>
</dbReference>
<evidence type="ECO:0000313" key="1">
    <source>
        <dbReference type="EMBL" id="AZI75800.1"/>
    </source>
</evidence>
<dbReference type="InterPro" id="IPR057956">
    <property type="entry name" value="SFV1_VP4"/>
</dbReference>
<organism evidence="1 2">
    <name type="scientific">Sulfolobales Beppu filamentous virus 2</name>
    <dbReference type="NCBI Taxonomy" id="2493123"/>
    <lineage>
        <taxon>Viruses</taxon>
        <taxon>Adnaviria</taxon>
        <taxon>Zilligvirae</taxon>
        <taxon>Taleaviricota</taxon>
        <taxon>Tokiviricetes</taxon>
        <taxon>Ligamenvirales</taxon>
        <taxon>Lipothrixviridae</taxon>
        <taxon>Alphalipothrixvirus</taxon>
        <taxon>Alphalipothrixvirus umijigokuense</taxon>
    </lineage>
</organism>
<protein>
    <submittedName>
        <fullName evidence="1">Putative major capsid protein</fullName>
    </submittedName>
</protein>
<dbReference type="Proteomes" id="UP000277749">
    <property type="component" value="Segment"/>
</dbReference>
<dbReference type="EMBL" id="MK064563">
    <property type="protein sequence ID" value="AZI75800.1"/>
    <property type="molecule type" value="Genomic_DNA"/>
</dbReference>
<reference evidence="1 2" key="1">
    <citation type="journal article" date="2018" name="Environ. Microbiol.">
        <title>New archaeal viruses discovered by metagenomic analysis of viral communities in enrichment cultures.</title>
        <authorList>
            <person name="Liu Y."/>
            <person name="Brandt D."/>
            <person name="Ishino S."/>
            <person name="Ishino Y."/>
            <person name="Koonin E.V."/>
            <person name="Kalinowski J."/>
            <person name="Krupovic M."/>
            <person name="Prangishvili D."/>
        </authorList>
    </citation>
    <scope>NUCLEOTIDE SEQUENCE [LARGE SCALE GENOMIC DNA]</scope>
</reference>
<evidence type="ECO:0000313" key="2">
    <source>
        <dbReference type="Proteomes" id="UP000277749"/>
    </source>
</evidence>
<keyword evidence="2" id="KW-1185">Reference proteome</keyword>